<evidence type="ECO:0000256" key="1">
    <source>
        <dbReference type="SAM" id="Phobius"/>
    </source>
</evidence>
<evidence type="ECO:0000313" key="3">
    <source>
        <dbReference type="Proteomes" id="UP000829194"/>
    </source>
</evidence>
<proteinExistence type="predicted"/>
<protein>
    <submittedName>
        <fullName evidence="2">DUF3649 domain-containing protein</fullName>
    </submittedName>
</protein>
<dbReference type="Proteomes" id="UP000829194">
    <property type="component" value="Chromosome"/>
</dbReference>
<keyword evidence="3" id="KW-1185">Reference proteome</keyword>
<sequence>MTDTLANPAAAPAPHGARAHVSQRTHASASSAAAGAPARKPRAKLSWRYRGAVAVRAIAASVIGYLVAYGFTAFGTLVLPFARSDRVVAASLLCFFVWCAAAMYAFAARSAWRACWVLTLWAAAMYGIAALFPEAAARP</sequence>
<organism evidence="2 3">
    <name type="scientific">Lysobacter gummosus</name>
    <dbReference type="NCBI Taxonomy" id="262324"/>
    <lineage>
        <taxon>Bacteria</taxon>
        <taxon>Pseudomonadati</taxon>
        <taxon>Pseudomonadota</taxon>
        <taxon>Gammaproteobacteria</taxon>
        <taxon>Lysobacterales</taxon>
        <taxon>Lysobacteraceae</taxon>
        <taxon>Lysobacter</taxon>
    </lineage>
</organism>
<dbReference type="EMBL" id="CP093547">
    <property type="protein sequence ID" value="UNP28049.1"/>
    <property type="molecule type" value="Genomic_DNA"/>
</dbReference>
<feature type="transmembrane region" description="Helical" evidence="1">
    <location>
        <begin position="114"/>
        <end position="132"/>
    </location>
</feature>
<dbReference type="RefSeq" id="WP_222837511.1">
    <property type="nucleotide sequence ID" value="NZ_CP011131.1"/>
</dbReference>
<keyword evidence="1" id="KW-1133">Transmembrane helix</keyword>
<name>A0ABY3X652_9GAMM</name>
<feature type="transmembrane region" description="Helical" evidence="1">
    <location>
        <begin position="53"/>
        <end position="81"/>
    </location>
</feature>
<gene>
    <name evidence="2" type="ORF">MOV92_16275</name>
</gene>
<evidence type="ECO:0000313" key="2">
    <source>
        <dbReference type="EMBL" id="UNP28049.1"/>
    </source>
</evidence>
<keyword evidence="1" id="KW-0812">Transmembrane</keyword>
<feature type="transmembrane region" description="Helical" evidence="1">
    <location>
        <begin position="87"/>
        <end position="107"/>
    </location>
</feature>
<accession>A0ABY3X652</accession>
<reference evidence="2 3" key="1">
    <citation type="submission" date="2022-03" db="EMBL/GenBank/DDBJ databases">
        <title>Complete genome sequence of Lysobacter capsici VKM B-2533 and Lysobacter gummosus 10.1.1, promising sources of lytic agents.</title>
        <authorList>
            <person name="Tarlachkov S.V."/>
            <person name="Kudryakova I.V."/>
            <person name="Afoshin A.S."/>
            <person name="Leontyevskaya E.A."/>
            <person name="Leontyevskaya N.V."/>
        </authorList>
    </citation>
    <scope>NUCLEOTIDE SEQUENCE [LARGE SCALE GENOMIC DNA]</scope>
    <source>
        <strain evidence="2 3">10.1.1</strain>
    </source>
</reference>
<keyword evidence="1" id="KW-0472">Membrane</keyword>